<gene>
    <name evidence="2" type="ORF">SAMN04488557_2495</name>
</gene>
<dbReference type="OrthoDB" id="9888590at2"/>
<dbReference type="EMBL" id="FPCH01000002">
    <property type="protein sequence ID" value="SFV35076.1"/>
    <property type="molecule type" value="Genomic_DNA"/>
</dbReference>
<feature type="region of interest" description="Disordered" evidence="1">
    <location>
        <begin position="65"/>
        <end position="88"/>
    </location>
</feature>
<keyword evidence="3" id="KW-1185">Reference proteome</keyword>
<dbReference type="Proteomes" id="UP000199423">
    <property type="component" value="Unassembled WGS sequence"/>
</dbReference>
<sequence>MILSNLSNRRLPPPEFALADERQKHWVEIFKDRVTEPLKEVLQEDMDWMTSRPILERLNRLHDVEQAHRGNTRPDIIHPSTRRPGSSK</sequence>
<proteinExistence type="predicted"/>
<evidence type="ECO:0000313" key="3">
    <source>
        <dbReference type="Proteomes" id="UP000199423"/>
    </source>
</evidence>
<reference evidence="3" key="1">
    <citation type="submission" date="2016-10" db="EMBL/GenBank/DDBJ databases">
        <authorList>
            <person name="Varghese N."/>
            <person name="Submissions S."/>
        </authorList>
    </citation>
    <scope>NUCLEOTIDE SEQUENCE [LARGE SCALE GENOMIC DNA]</scope>
    <source>
        <strain evidence="3">DSM 1565</strain>
    </source>
</reference>
<evidence type="ECO:0000256" key="1">
    <source>
        <dbReference type="SAM" id="MobiDB-lite"/>
    </source>
</evidence>
<organism evidence="2 3">
    <name type="scientific">Hyphomicrobium facile</name>
    <dbReference type="NCBI Taxonomy" id="51670"/>
    <lineage>
        <taxon>Bacteria</taxon>
        <taxon>Pseudomonadati</taxon>
        <taxon>Pseudomonadota</taxon>
        <taxon>Alphaproteobacteria</taxon>
        <taxon>Hyphomicrobiales</taxon>
        <taxon>Hyphomicrobiaceae</taxon>
        <taxon>Hyphomicrobium</taxon>
    </lineage>
</organism>
<accession>A0A1I7NKH2</accession>
<dbReference type="RefSeq" id="WP_092867965.1">
    <property type="nucleotide sequence ID" value="NZ_FPCH01000002.1"/>
</dbReference>
<dbReference type="STRING" id="51670.SAMN04488557_2495"/>
<name>A0A1I7NKH2_9HYPH</name>
<protein>
    <submittedName>
        <fullName evidence="2">Uncharacterized protein</fullName>
    </submittedName>
</protein>
<dbReference type="AlphaFoldDB" id="A0A1I7NKH2"/>
<evidence type="ECO:0000313" key="2">
    <source>
        <dbReference type="EMBL" id="SFV35076.1"/>
    </source>
</evidence>